<keyword evidence="4" id="KW-1185">Reference proteome</keyword>
<evidence type="ECO:0000313" key="4">
    <source>
        <dbReference type="Proteomes" id="UP001642540"/>
    </source>
</evidence>
<sequence>MERQEPDSIPRAELEPAQHSKHNVDEQDLDGGDDKNDASEDEDDLLLAPLTANQLICIMCGTRVASTARLRRHTVNHHPEAAEMFEFLIETAVKIFPGIYAETQAQTSNPTTSKVNSVGGRKKKKQTDFHRDAIQPESEISTSIPAGVRLYNSGSTEVATKFLNFVTAPKGNQSLAYWREATVKMREKKSN</sequence>
<organism evidence="3 4">
    <name type="scientific">Orchesella dallaii</name>
    <dbReference type="NCBI Taxonomy" id="48710"/>
    <lineage>
        <taxon>Eukaryota</taxon>
        <taxon>Metazoa</taxon>
        <taxon>Ecdysozoa</taxon>
        <taxon>Arthropoda</taxon>
        <taxon>Hexapoda</taxon>
        <taxon>Collembola</taxon>
        <taxon>Entomobryomorpha</taxon>
        <taxon>Entomobryoidea</taxon>
        <taxon>Orchesellidae</taxon>
        <taxon>Orchesellinae</taxon>
        <taxon>Orchesella</taxon>
    </lineage>
</organism>
<dbReference type="PROSITE" id="PS00028">
    <property type="entry name" value="ZINC_FINGER_C2H2_1"/>
    <property type="match status" value="1"/>
</dbReference>
<dbReference type="InterPro" id="IPR013087">
    <property type="entry name" value="Znf_C2H2_type"/>
</dbReference>
<evidence type="ECO:0000256" key="1">
    <source>
        <dbReference type="SAM" id="MobiDB-lite"/>
    </source>
</evidence>
<protein>
    <recommendedName>
        <fullName evidence="2">C2H2-type domain-containing protein</fullName>
    </recommendedName>
</protein>
<comment type="caution">
    <text evidence="3">The sequence shown here is derived from an EMBL/GenBank/DDBJ whole genome shotgun (WGS) entry which is preliminary data.</text>
</comment>
<proteinExistence type="predicted"/>
<feature type="region of interest" description="Disordered" evidence="1">
    <location>
        <begin position="1"/>
        <end position="41"/>
    </location>
</feature>
<feature type="domain" description="C2H2-type" evidence="2">
    <location>
        <begin position="57"/>
        <end position="78"/>
    </location>
</feature>
<accession>A0ABP1PZB5</accession>
<name>A0ABP1PZB5_9HEXA</name>
<gene>
    <name evidence="3" type="ORF">ODALV1_LOCUS3455</name>
</gene>
<evidence type="ECO:0000259" key="2">
    <source>
        <dbReference type="PROSITE" id="PS00028"/>
    </source>
</evidence>
<feature type="compositionally biased region" description="Basic and acidic residues" evidence="1">
    <location>
        <begin position="1"/>
        <end position="25"/>
    </location>
</feature>
<evidence type="ECO:0000313" key="3">
    <source>
        <dbReference type="EMBL" id="CAL8076392.1"/>
    </source>
</evidence>
<feature type="region of interest" description="Disordered" evidence="1">
    <location>
        <begin position="107"/>
        <end position="129"/>
    </location>
</feature>
<feature type="compositionally biased region" description="Polar residues" evidence="1">
    <location>
        <begin position="107"/>
        <end position="116"/>
    </location>
</feature>
<reference evidence="3 4" key="1">
    <citation type="submission" date="2024-08" db="EMBL/GenBank/DDBJ databases">
        <authorList>
            <person name="Cucini C."/>
            <person name="Frati F."/>
        </authorList>
    </citation>
    <scope>NUCLEOTIDE SEQUENCE [LARGE SCALE GENOMIC DNA]</scope>
</reference>
<dbReference type="Proteomes" id="UP001642540">
    <property type="component" value="Unassembled WGS sequence"/>
</dbReference>
<dbReference type="EMBL" id="CAXLJM020000011">
    <property type="protein sequence ID" value="CAL8076392.1"/>
    <property type="molecule type" value="Genomic_DNA"/>
</dbReference>